<dbReference type="EMBL" id="AWWI01000141">
    <property type="protein sequence ID" value="PIL18034.1"/>
    <property type="molecule type" value="Genomic_DNA"/>
</dbReference>
<reference evidence="1 2" key="1">
    <citation type="submission" date="2013-09" db="EMBL/GenBank/DDBJ databases">
        <title>Genome sequencing of Phaeobacter antarcticus sp. nov. SM1211.</title>
        <authorList>
            <person name="Zhang X.-Y."/>
            <person name="Liu C."/>
            <person name="Chen X.-L."/>
            <person name="Xie B.-B."/>
            <person name="Qin Q.-L."/>
            <person name="Rong J.-C."/>
            <person name="Zhang Y.-Z."/>
        </authorList>
    </citation>
    <scope>NUCLEOTIDE SEQUENCE [LARGE SCALE GENOMIC DNA]</scope>
    <source>
        <strain evidence="1 2">SM1211</strain>
    </source>
</reference>
<organism evidence="1 2">
    <name type="scientific">Puniceibacterium antarcticum</name>
    <dbReference type="NCBI Taxonomy" id="1206336"/>
    <lineage>
        <taxon>Bacteria</taxon>
        <taxon>Pseudomonadati</taxon>
        <taxon>Pseudomonadota</taxon>
        <taxon>Alphaproteobacteria</taxon>
        <taxon>Rhodobacterales</taxon>
        <taxon>Paracoccaceae</taxon>
        <taxon>Puniceibacterium</taxon>
    </lineage>
</organism>
<evidence type="ECO:0000313" key="2">
    <source>
        <dbReference type="Proteomes" id="UP000231259"/>
    </source>
</evidence>
<comment type="caution">
    <text evidence="1">The sequence shown here is derived from an EMBL/GenBank/DDBJ whole genome shotgun (WGS) entry which is preliminary data.</text>
</comment>
<evidence type="ECO:0000313" key="1">
    <source>
        <dbReference type="EMBL" id="PIL18034.1"/>
    </source>
</evidence>
<dbReference type="AlphaFoldDB" id="A0A2G8R916"/>
<protein>
    <submittedName>
        <fullName evidence="1">Uncharacterized protein</fullName>
    </submittedName>
</protein>
<gene>
    <name evidence="1" type="ORF">P775_21675</name>
</gene>
<keyword evidence="2" id="KW-1185">Reference proteome</keyword>
<dbReference type="Proteomes" id="UP000231259">
    <property type="component" value="Unassembled WGS sequence"/>
</dbReference>
<proteinExistence type="predicted"/>
<name>A0A2G8R916_9RHOB</name>
<accession>A0A2G8R916</accession>
<sequence>MQVSGTLNWQPDSRLLQILGYPTGQFLQGADRCPQIMRDSVHDFVEFCFNILKGMLGTFRMKILSVHIHCELLAGFSFGRTRGHGYRPYRSRLKIGEGALKQGQTLSRLKRSDASNSATKTYFPLKGFLLHL</sequence>